<proteinExistence type="predicted"/>
<feature type="compositionally biased region" description="Basic and acidic residues" evidence="1">
    <location>
        <begin position="230"/>
        <end position="242"/>
    </location>
</feature>
<accession>A0A8H5CNU4</accession>
<feature type="compositionally biased region" description="Polar residues" evidence="1">
    <location>
        <begin position="91"/>
        <end position="104"/>
    </location>
</feature>
<gene>
    <name evidence="2" type="ORF">D9757_013884</name>
</gene>
<keyword evidence="3" id="KW-1185">Reference proteome</keyword>
<organism evidence="2 3">
    <name type="scientific">Collybiopsis confluens</name>
    <dbReference type="NCBI Taxonomy" id="2823264"/>
    <lineage>
        <taxon>Eukaryota</taxon>
        <taxon>Fungi</taxon>
        <taxon>Dikarya</taxon>
        <taxon>Basidiomycota</taxon>
        <taxon>Agaricomycotina</taxon>
        <taxon>Agaricomycetes</taxon>
        <taxon>Agaricomycetidae</taxon>
        <taxon>Agaricales</taxon>
        <taxon>Marasmiineae</taxon>
        <taxon>Omphalotaceae</taxon>
        <taxon>Collybiopsis</taxon>
    </lineage>
</organism>
<feature type="region of interest" description="Disordered" evidence="1">
    <location>
        <begin position="70"/>
        <end position="131"/>
    </location>
</feature>
<dbReference type="Proteomes" id="UP000518752">
    <property type="component" value="Unassembled WGS sequence"/>
</dbReference>
<feature type="region of interest" description="Disordered" evidence="1">
    <location>
        <begin position="200"/>
        <end position="268"/>
    </location>
</feature>
<dbReference type="AlphaFoldDB" id="A0A8H5CNU4"/>
<reference evidence="2 3" key="1">
    <citation type="journal article" date="2020" name="ISME J.">
        <title>Uncovering the hidden diversity of litter-decomposition mechanisms in mushroom-forming fungi.</title>
        <authorList>
            <person name="Floudas D."/>
            <person name="Bentzer J."/>
            <person name="Ahren D."/>
            <person name="Johansson T."/>
            <person name="Persson P."/>
            <person name="Tunlid A."/>
        </authorList>
    </citation>
    <scope>NUCLEOTIDE SEQUENCE [LARGE SCALE GENOMIC DNA]</scope>
    <source>
        <strain evidence="2 3">CBS 406.79</strain>
    </source>
</reference>
<evidence type="ECO:0000313" key="3">
    <source>
        <dbReference type="Proteomes" id="UP000518752"/>
    </source>
</evidence>
<evidence type="ECO:0000256" key="1">
    <source>
        <dbReference type="SAM" id="MobiDB-lite"/>
    </source>
</evidence>
<feature type="region of interest" description="Disordered" evidence="1">
    <location>
        <begin position="18"/>
        <end position="58"/>
    </location>
</feature>
<protein>
    <submittedName>
        <fullName evidence="2">Uncharacterized protein</fullName>
    </submittedName>
</protein>
<name>A0A8H5CNU4_9AGAR</name>
<comment type="caution">
    <text evidence="2">The sequence shown here is derived from an EMBL/GenBank/DDBJ whole genome shotgun (WGS) entry which is preliminary data.</text>
</comment>
<evidence type="ECO:0000313" key="2">
    <source>
        <dbReference type="EMBL" id="KAF5344047.1"/>
    </source>
</evidence>
<feature type="compositionally biased region" description="Low complexity" evidence="1">
    <location>
        <begin position="79"/>
        <end position="90"/>
    </location>
</feature>
<dbReference type="EMBL" id="JAACJN010000421">
    <property type="protein sequence ID" value="KAF5344047.1"/>
    <property type="molecule type" value="Genomic_DNA"/>
</dbReference>
<sequence length="268" mass="31064">MSFFAGAHHFSVGGRAVLHNPEGSYVHSSSSRQRRNDYHNSSSSRSSSNTYRWPQGGRRMNEDALSYTIHDDDRSPHFQGSRRSNNSSQSEYTRTTVRHSTSGLQPGRESRRHNYSTPSHSRRRNDYVESSFNARDSANRFYEDNDFDEEDFNEDFEDFNDEFDHRVRRQFRLTDRNLRNFTIFGGTFNAINVPRGGMVNREWRGDNDHGHRHSARVSRPSSSTLQSEEESPHDPDYPRVPDPEFCSDPPPSYLESFKDVPASPSTRM</sequence>